<feature type="domain" description="Pseudouridine synthase I TruA alpha/beta" evidence="8">
    <location>
        <begin position="7"/>
        <end position="107"/>
    </location>
</feature>
<comment type="catalytic activity">
    <reaction evidence="4 7">
        <text>uridine(38/39/40) in tRNA = pseudouridine(38/39/40) in tRNA</text>
        <dbReference type="Rhea" id="RHEA:22376"/>
        <dbReference type="Rhea" id="RHEA-COMP:10085"/>
        <dbReference type="Rhea" id="RHEA-COMP:10087"/>
        <dbReference type="ChEBI" id="CHEBI:65314"/>
        <dbReference type="ChEBI" id="CHEBI:65315"/>
        <dbReference type="EC" id="5.4.99.12"/>
    </reaction>
</comment>
<dbReference type="GO" id="GO:0003723">
    <property type="term" value="F:RNA binding"/>
    <property type="evidence" value="ECO:0007669"/>
    <property type="project" value="InterPro"/>
</dbReference>
<dbReference type="InterPro" id="IPR020103">
    <property type="entry name" value="PsdUridine_synth_cat_dom_sf"/>
</dbReference>
<comment type="caution">
    <text evidence="4">Lacks conserved residue(s) required for the propagation of feature annotation.</text>
</comment>
<comment type="subunit">
    <text evidence="4">Homodimer.</text>
</comment>
<dbReference type="InterPro" id="IPR001406">
    <property type="entry name" value="PsdUridine_synth_TruA"/>
</dbReference>
<dbReference type="GO" id="GO:0031119">
    <property type="term" value="P:tRNA pseudouridine synthesis"/>
    <property type="evidence" value="ECO:0007669"/>
    <property type="project" value="UniProtKB-UniRule"/>
</dbReference>
<dbReference type="HAMAP" id="MF_00171">
    <property type="entry name" value="TruA"/>
    <property type="match status" value="1"/>
</dbReference>
<dbReference type="PANTHER" id="PTHR11142:SF0">
    <property type="entry name" value="TRNA PSEUDOURIDINE SYNTHASE-LIKE 1"/>
    <property type="match status" value="1"/>
</dbReference>
<feature type="active site" description="Nucleophile" evidence="4 5">
    <location>
        <position position="55"/>
    </location>
</feature>
<evidence type="ECO:0000259" key="8">
    <source>
        <dbReference type="Pfam" id="PF01416"/>
    </source>
</evidence>
<evidence type="ECO:0000256" key="4">
    <source>
        <dbReference type="HAMAP-Rule" id="MF_00171"/>
    </source>
</evidence>
<dbReference type="NCBIfam" id="TIGR00071">
    <property type="entry name" value="hisT_truA"/>
    <property type="match status" value="1"/>
</dbReference>
<dbReference type="InterPro" id="IPR020094">
    <property type="entry name" value="TruA/RsuA/RluB/E/F_N"/>
</dbReference>
<dbReference type="Proteomes" id="UP000433575">
    <property type="component" value="Unassembled WGS sequence"/>
</dbReference>
<keyword evidence="12" id="KW-1185">Reference proteome</keyword>
<comment type="caution">
    <text evidence="9">The sequence shown here is derived from an EMBL/GenBank/DDBJ whole genome shotgun (WGS) entry which is preliminary data.</text>
</comment>
<evidence type="ECO:0000256" key="7">
    <source>
        <dbReference type="RuleBase" id="RU003792"/>
    </source>
</evidence>
<dbReference type="PANTHER" id="PTHR11142">
    <property type="entry name" value="PSEUDOURIDYLATE SYNTHASE"/>
    <property type="match status" value="1"/>
</dbReference>
<dbReference type="FunFam" id="3.30.70.580:FF:000001">
    <property type="entry name" value="tRNA pseudouridine synthase A"/>
    <property type="match status" value="1"/>
</dbReference>
<evidence type="ECO:0000313" key="10">
    <source>
        <dbReference type="EMBL" id="MSC33398.1"/>
    </source>
</evidence>
<evidence type="ECO:0000313" key="12">
    <source>
        <dbReference type="Proteomes" id="UP000480929"/>
    </source>
</evidence>
<reference evidence="11 12" key="1">
    <citation type="journal article" date="2019" name="Nat. Med.">
        <title>A library of human gut bacterial isolates paired with longitudinal multiomics data enables mechanistic microbiome research.</title>
        <authorList>
            <person name="Poyet M."/>
            <person name="Groussin M."/>
            <person name="Gibbons S.M."/>
            <person name="Avila-Pacheco J."/>
            <person name="Jiang X."/>
            <person name="Kearney S.M."/>
            <person name="Perrotta A.R."/>
            <person name="Berdy B."/>
            <person name="Zhao S."/>
            <person name="Lieberman T.D."/>
            <person name="Swanson P.K."/>
            <person name="Smith M."/>
            <person name="Roesemann S."/>
            <person name="Alexander J.E."/>
            <person name="Rich S.A."/>
            <person name="Livny J."/>
            <person name="Vlamakis H."/>
            <person name="Clish C."/>
            <person name="Bullock K."/>
            <person name="Deik A."/>
            <person name="Scott J."/>
            <person name="Pierce K.A."/>
            <person name="Xavier R.J."/>
            <person name="Alm E.J."/>
        </authorList>
    </citation>
    <scope>NUCLEOTIDE SEQUENCE [LARGE SCALE GENOMIC DNA]</scope>
    <source>
        <strain evidence="9 11">BIOML-A4</strain>
        <strain evidence="10 12">BIOML-A5</strain>
    </source>
</reference>
<feature type="domain" description="Pseudouridine synthase I TruA alpha/beta" evidence="8">
    <location>
        <begin position="145"/>
        <end position="248"/>
    </location>
</feature>
<dbReference type="EMBL" id="WKPJ01000014">
    <property type="protein sequence ID" value="MSA89643.1"/>
    <property type="molecule type" value="Genomic_DNA"/>
</dbReference>
<dbReference type="Proteomes" id="UP000480929">
    <property type="component" value="Unassembled WGS sequence"/>
</dbReference>
<evidence type="ECO:0000256" key="3">
    <source>
        <dbReference type="ARBA" id="ARBA00023235"/>
    </source>
</evidence>
<dbReference type="Pfam" id="PF01416">
    <property type="entry name" value="PseudoU_synth_1"/>
    <property type="match status" value="2"/>
</dbReference>
<evidence type="ECO:0000313" key="11">
    <source>
        <dbReference type="Proteomes" id="UP000433575"/>
    </source>
</evidence>
<organism evidence="9 11">
    <name type="scientific">Holdemania massiliensis</name>
    <dbReference type="NCBI Taxonomy" id="1468449"/>
    <lineage>
        <taxon>Bacteria</taxon>
        <taxon>Bacillati</taxon>
        <taxon>Bacillota</taxon>
        <taxon>Erysipelotrichia</taxon>
        <taxon>Erysipelotrichales</taxon>
        <taxon>Erysipelotrichaceae</taxon>
        <taxon>Holdemania</taxon>
    </lineage>
</organism>
<dbReference type="Gene3D" id="3.30.70.660">
    <property type="entry name" value="Pseudouridine synthase I, catalytic domain, C-terminal subdomain"/>
    <property type="match status" value="1"/>
</dbReference>
<dbReference type="RefSeq" id="WP_154238889.1">
    <property type="nucleotide sequence ID" value="NZ_CALJPI010000108.1"/>
</dbReference>
<dbReference type="OrthoDB" id="9811823at2"/>
<dbReference type="AlphaFoldDB" id="A0A6N7S6Y6"/>
<feature type="binding site" evidence="4 6">
    <location>
        <position position="113"/>
    </location>
    <ligand>
        <name>substrate</name>
    </ligand>
</feature>
<evidence type="ECO:0000256" key="5">
    <source>
        <dbReference type="PIRSR" id="PIRSR001430-1"/>
    </source>
</evidence>
<dbReference type="PIRSF" id="PIRSF001430">
    <property type="entry name" value="tRNA_psdUrid_synth"/>
    <property type="match status" value="1"/>
</dbReference>
<accession>A0A6N7S6Y6</accession>
<dbReference type="Gene3D" id="3.30.70.580">
    <property type="entry name" value="Pseudouridine synthase I, catalytic domain, N-terminal subdomain"/>
    <property type="match status" value="1"/>
</dbReference>
<comment type="function">
    <text evidence="4">Formation of pseudouridine at positions 38, 39 and 40 in the anticodon stem and loop of transfer RNAs.</text>
</comment>
<name>A0A6N7S6Y6_9FIRM</name>
<keyword evidence="2 4" id="KW-0819">tRNA processing</keyword>
<proteinExistence type="inferred from homology"/>
<gene>
    <name evidence="4 9" type="primary">truA</name>
    <name evidence="10" type="ORF">GKD88_09725</name>
    <name evidence="9" type="ORF">GKE08_09925</name>
</gene>
<dbReference type="SUPFAM" id="SSF55120">
    <property type="entry name" value="Pseudouridine synthase"/>
    <property type="match status" value="1"/>
</dbReference>
<protein>
    <recommendedName>
        <fullName evidence="4">tRNA pseudouridine synthase A</fullName>
        <ecNumber evidence="4">5.4.99.12</ecNumber>
    </recommendedName>
    <alternativeName>
        <fullName evidence="4">tRNA pseudouridine(38-40) synthase</fullName>
    </alternativeName>
    <alternativeName>
        <fullName evidence="4">tRNA pseudouridylate synthase I</fullName>
    </alternativeName>
    <alternativeName>
        <fullName evidence="4">tRNA-uridine isomerase I</fullName>
    </alternativeName>
</protein>
<dbReference type="InterPro" id="IPR020097">
    <property type="entry name" value="PsdUridine_synth_TruA_a/b_dom"/>
</dbReference>
<evidence type="ECO:0000256" key="1">
    <source>
        <dbReference type="ARBA" id="ARBA00009375"/>
    </source>
</evidence>
<sequence length="272" mass="30814">MKQRFKAVVSYDGFDYAGWQIQPADRGATIQQTIQDVISAICQTPISITGSGRTDAQVHAWGQVFHFDVDFSLSAFQWKRAMNGHLPKDIHIRSVEAVDPHFHARFDAIGKRYDYRIQLGEANVFTLRYAFQSPWSLDVLTMREAAACLVGEHDFSSFCANTHAELPDQVRTITRLELVEEPGQLRLIYEGNGFMRYMVRMITGTLIEVGRGRLAPAEVSRMLEARDKQICHFNAKPQGLTLMEVYYPPQPEAGLKDSLKENADSVFPEILT</sequence>
<comment type="similarity">
    <text evidence="1 4 7">Belongs to the tRNA pseudouridine synthase TruA family.</text>
</comment>
<dbReference type="CDD" id="cd02570">
    <property type="entry name" value="PseudoU_synth_EcTruA"/>
    <property type="match status" value="1"/>
</dbReference>
<dbReference type="EC" id="5.4.99.12" evidence="4"/>
<evidence type="ECO:0000256" key="6">
    <source>
        <dbReference type="PIRSR" id="PIRSR001430-2"/>
    </source>
</evidence>
<evidence type="ECO:0000256" key="2">
    <source>
        <dbReference type="ARBA" id="ARBA00022694"/>
    </source>
</evidence>
<dbReference type="GO" id="GO:0160147">
    <property type="term" value="F:tRNA pseudouridine(38-40) synthase activity"/>
    <property type="evidence" value="ECO:0007669"/>
    <property type="project" value="UniProtKB-EC"/>
</dbReference>
<evidence type="ECO:0000313" key="9">
    <source>
        <dbReference type="EMBL" id="MSA89643.1"/>
    </source>
</evidence>
<dbReference type="EMBL" id="WKPI01000016">
    <property type="protein sequence ID" value="MSC33398.1"/>
    <property type="molecule type" value="Genomic_DNA"/>
</dbReference>
<keyword evidence="3 4" id="KW-0413">Isomerase</keyword>
<dbReference type="InterPro" id="IPR020095">
    <property type="entry name" value="PsdUridine_synth_TruA_C"/>
</dbReference>